<evidence type="ECO:0000313" key="3">
    <source>
        <dbReference type="EMBL" id="MBB3151717.1"/>
    </source>
</evidence>
<dbReference type="AlphaFoldDB" id="A0A7W5C698"/>
<comment type="caution">
    <text evidence="3">The sequence shown here is derived from an EMBL/GenBank/DDBJ whole genome shotgun (WGS) entry which is preliminary data.</text>
</comment>
<dbReference type="InterPro" id="IPR010982">
    <property type="entry name" value="Lambda_DNA-bd_dom_sf"/>
</dbReference>
<evidence type="ECO:0000259" key="2">
    <source>
        <dbReference type="PROSITE" id="PS50943"/>
    </source>
</evidence>
<dbReference type="PANTHER" id="PTHR46797:SF1">
    <property type="entry name" value="METHYLPHOSPHONATE SYNTHASE"/>
    <property type="match status" value="1"/>
</dbReference>
<dbReference type="PROSITE" id="PS50943">
    <property type="entry name" value="HTH_CROC1"/>
    <property type="match status" value="1"/>
</dbReference>
<dbReference type="RefSeq" id="WP_183560936.1">
    <property type="nucleotide sequence ID" value="NZ_CBCSLB010000008.1"/>
</dbReference>
<accession>A0A7W5C698</accession>
<dbReference type="GO" id="GO:0005829">
    <property type="term" value="C:cytosol"/>
    <property type="evidence" value="ECO:0007669"/>
    <property type="project" value="TreeGrafter"/>
</dbReference>
<keyword evidence="1" id="KW-0238">DNA-binding</keyword>
<dbReference type="GO" id="GO:0003700">
    <property type="term" value="F:DNA-binding transcription factor activity"/>
    <property type="evidence" value="ECO:0007669"/>
    <property type="project" value="TreeGrafter"/>
</dbReference>
<sequence length="271" mass="31506">MELVNFGEYLRGLRKNKGLTLKALADESKVSQSYITNVENGKRGVPSPDILKRLYIHLDVDYLDLMKAAGHISNDGDLAILMLTPERIYRLIDEIEAAITIENGKFIEKCVEEIKIIMFNSRWYFYNAARKLCLSAGDEEESKKRLKRLFALPQHPNKDFDKDIFFKEVVKVTPEFLFDALQEQDLYDLDEPDDSYSEFLDILVKLAGVALGCEAGHNNELFINFLRDQRVTIDLEEFLDNKFVRYHGKNITDNDRQRILDMLKVLFPDRQ</sequence>
<feature type="domain" description="HTH cro/C1-type" evidence="2">
    <location>
        <begin position="10"/>
        <end position="65"/>
    </location>
</feature>
<dbReference type="InterPro" id="IPR001387">
    <property type="entry name" value="Cro/C1-type_HTH"/>
</dbReference>
<proteinExistence type="predicted"/>
<keyword evidence="4" id="KW-1185">Reference proteome</keyword>
<dbReference type="CDD" id="cd00093">
    <property type="entry name" value="HTH_XRE"/>
    <property type="match status" value="1"/>
</dbReference>
<name>A0A7W5C698_9BACL</name>
<dbReference type="EMBL" id="JACHXW010000004">
    <property type="protein sequence ID" value="MBB3151717.1"/>
    <property type="molecule type" value="Genomic_DNA"/>
</dbReference>
<dbReference type="InterPro" id="IPR050807">
    <property type="entry name" value="TransReg_Diox_bact_type"/>
</dbReference>
<evidence type="ECO:0000313" key="4">
    <source>
        <dbReference type="Proteomes" id="UP000518605"/>
    </source>
</evidence>
<gene>
    <name evidence="3" type="ORF">FHS16_001763</name>
</gene>
<dbReference type="GO" id="GO:0003677">
    <property type="term" value="F:DNA binding"/>
    <property type="evidence" value="ECO:0007669"/>
    <property type="project" value="UniProtKB-KW"/>
</dbReference>
<evidence type="ECO:0000256" key="1">
    <source>
        <dbReference type="ARBA" id="ARBA00023125"/>
    </source>
</evidence>
<dbReference type="Gene3D" id="1.10.260.40">
    <property type="entry name" value="lambda repressor-like DNA-binding domains"/>
    <property type="match status" value="1"/>
</dbReference>
<dbReference type="Proteomes" id="UP000518605">
    <property type="component" value="Unassembled WGS sequence"/>
</dbReference>
<dbReference type="SUPFAM" id="SSF47413">
    <property type="entry name" value="lambda repressor-like DNA-binding domains"/>
    <property type="match status" value="1"/>
</dbReference>
<reference evidence="3 4" key="1">
    <citation type="submission" date="2020-08" db="EMBL/GenBank/DDBJ databases">
        <title>Genomic Encyclopedia of Type Strains, Phase III (KMG-III): the genomes of soil and plant-associated and newly described type strains.</title>
        <authorList>
            <person name="Whitman W."/>
        </authorList>
    </citation>
    <scope>NUCLEOTIDE SEQUENCE [LARGE SCALE GENOMIC DNA]</scope>
    <source>
        <strain evidence="3 4">CECT 8234</strain>
    </source>
</reference>
<dbReference type="SMART" id="SM00530">
    <property type="entry name" value="HTH_XRE"/>
    <property type="match status" value="1"/>
</dbReference>
<dbReference type="Pfam" id="PF13560">
    <property type="entry name" value="HTH_31"/>
    <property type="match status" value="1"/>
</dbReference>
<protein>
    <submittedName>
        <fullName evidence="3">Transcriptional regulator with XRE-family HTH domain</fullName>
    </submittedName>
</protein>
<organism evidence="3 4">
    <name type="scientific">Paenibacillus endophyticus</name>
    <dbReference type="NCBI Taxonomy" id="1294268"/>
    <lineage>
        <taxon>Bacteria</taxon>
        <taxon>Bacillati</taxon>
        <taxon>Bacillota</taxon>
        <taxon>Bacilli</taxon>
        <taxon>Bacillales</taxon>
        <taxon>Paenibacillaceae</taxon>
        <taxon>Paenibacillus</taxon>
    </lineage>
</organism>
<dbReference type="PANTHER" id="PTHR46797">
    <property type="entry name" value="HTH-TYPE TRANSCRIPTIONAL REGULATOR"/>
    <property type="match status" value="1"/>
</dbReference>